<evidence type="ECO:0000313" key="2">
    <source>
        <dbReference type="Proteomes" id="UP000189796"/>
    </source>
</evidence>
<name>A0A1M5MYH8_9BRAD</name>
<gene>
    <name evidence="1" type="ORF">SAMN05443248_2776</name>
</gene>
<evidence type="ECO:0000313" key="1">
    <source>
        <dbReference type="EMBL" id="SHG82384.1"/>
    </source>
</evidence>
<organism evidence="1 2">
    <name type="scientific">Bradyrhizobium erythrophlei</name>
    <dbReference type="NCBI Taxonomy" id="1437360"/>
    <lineage>
        <taxon>Bacteria</taxon>
        <taxon>Pseudomonadati</taxon>
        <taxon>Pseudomonadota</taxon>
        <taxon>Alphaproteobacteria</taxon>
        <taxon>Hyphomicrobiales</taxon>
        <taxon>Nitrobacteraceae</taxon>
        <taxon>Bradyrhizobium</taxon>
    </lineage>
</organism>
<protein>
    <submittedName>
        <fullName evidence="1">Uncharacterized protein</fullName>
    </submittedName>
</protein>
<accession>A0A1M5MYH8</accession>
<dbReference type="Proteomes" id="UP000189796">
    <property type="component" value="Chromosome I"/>
</dbReference>
<dbReference type="EMBL" id="LT670817">
    <property type="protein sequence ID" value="SHG82384.1"/>
    <property type="molecule type" value="Genomic_DNA"/>
</dbReference>
<proteinExistence type="predicted"/>
<reference evidence="1 2" key="1">
    <citation type="submission" date="2016-11" db="EMBL/GenBank/DDBJ databases">
        <authorList>
            <person name="Jaros S."/>
            <person name="Januszkiewicz K."/>
            <person name="Wedrychowicz H."/>
        </authorList>
    </citation>
    <scope>NUCLEOTIDE SEQUENCE [LARGE SCALE GENOMIC DNA]</scope>
    <source>
        <strain evidence="1 2">GAS138</strain>
    </source>
</reference>
<sequence length="40" mass="4510">MSILLPLFAIDARLNNSDFKLTIGIMYTTVTIIEDALRLI</sequence>
<dbReference type="AlphaFoldDB" id="A0A1M5MYH8"/>